<dbReference type="Proteomes" id="UP000736787">
    <property type="component" value="Unassembled WGS sequence"/>
</dbReference>
<organism evidence="7 8">
    <name type="scientific">Phytophthora cactorum</name>
    <dbReference type="NCBI Taxonomy" id="29920"/>
    <lineage>
        <taxon>Eukaryota</taxon>
        <taxon>Sar</taxon>
        <taxon>Stramenopiles</taxon>
        <taxon>Oomycota</taxon>
        <taxon>Peronosporomycetes</taxon>
        <taxon>Peronosporales</taxon>
        <taxon>Peronosporaceae</taxon>
        <taxon>Phytophthora</taxon>
    </lineage>
</organism>
<evidence type="ECO:0000313" key="4">
    <source>
        <dbReference type="EMBL" id="KAG2926522.1"/>
    </source>
</evidence>
<dbReference type="AlphaFoldDB" id="A0A329SRQ2"/>
<evidence type="ECO:0000313" key="3">
    <source>
        <dbReference type="EMBL" id="KAG2913495.1"/>
    </source>
</evidence>
<comment type="caution">
    <text evidence="7">The sequence shown here is derived from an EMBL/GenBank/DDBJ whole genome shotgun (WGS) entry which is preliminary data.</text>
</comment>
<dbReference type="EMBL" id="RCMV01000773">
    <property type="protein sequence ID" value="KAG3213066.1"/>
    <property type="molecule type" value="Genomic_DNA"/>
</dbReference>
<evidence type="ECO:0000313" key="6">
    <source>
        <dbReference type="EMBL" id="KAG3213066.1"/>
    </source>
</evidence>
<dbReference type="Proteomes" id="UP000251314">
    <property type="component" value="Unassembled WGS sequence"/>
</dbReference>
<dbReference type="EMBL" id="MJFZ01000084">
    <property type="protein sequence ID" value="RAW38626.1"/>
    <property type="molecule type" value="Genomic_DNA"/>
</dbReference>
<protein>
    <submittedName>
        <fullName evidence="7">Uncharacterized protein</fullName>
    </submittedName>
</protein>
<evidence type="ECO:0000313" key="5">
    <source>
        <dbReference type="EMBL" id="KAG2995662.1"/>
    </source>
</evidence>
<dbReference type="Proteomes" id="UP000697107">
    <property type="component" value="Unassembled WGS sequence"/>
</dbReference>
<evidence type="ECO:0000313" key="2">
    <source>
        <dbReference type="EMBL" id="KAG2859555.1"/>
    </source>
</evidence>
<sequence>MAGDSVYCNDIEQIENGFTDKFTAAPSTCSTELMDSNKARTGGPIWSWINCNPALNGVSGPLFPLASDEAAVEQEKEKQDEHELMGGIGVKRSRENEGQGKEEEPGLKRQELDVVPKANHESRLRDNLASFVRQAREYLELSEDEAAPTV</sequence>
<feature type="region of interest" description="Disordered" evidence="1">
    <location>
        <begin position="74"/>
        <end position="120"/>
    </location>
</feature>
<reference evidence="7 8" key="1">
    <citation type="submission" date="2018-01" db="EMBL/GenBank/DDBJ databases">
        <title>Draft genome of the strawberry crown rot pathogen Phytophthora cactorum.</title>
        <authorList>
            <person name="Armitage A.D."/>
            <person name="Lysoe E."/>
            <person name="Nellist C.F."/>
            <person name="Harrison R.J."/>
            <person name="Brurberg M.B."/>
        </authorList>
    </citation>
    <scope>NUCLEOTIDE SEQUENCE [LARGE SCALE GENOMIC DNA]</scope>
    <source>
        <strain evidence="7 8">10300</strain>
    </source>
</reference>
<dbReference type="Proteomes" id="UP000735874">
    <property type="component" value="Unassembled WGS sequence"/>
</dbReference>
<gene>
    <name evidence="7" type="ORF">PC110_g5134</name>
    <name evidence="2" type="ORF">PC113_g8835</name>
    <name evidence="4" type="ORF">PC115_g7857</name>
    <name evidence="3" type="ORF">PC117_g18564</name>
    <name evidence="5" type="ORF">PC118_g2888</name>
    <name evidence="6" type="ORF">PC129_g15987</name>
</gene>
<feature type="compositionally biased region" description="Basic and acidic residues" evidence="1">
    <location>
        <begin position="92"/>
        <end position="120"/>
    </location>
</feature>
<proteinExistence type="predicted"/>
<accession>A0A329SRQ2</accession>
<dbReference type="EMBL" id="RCMK01000756">
    <property type="protein sequence ID" value="KAG2913495.1"/>
    <property type="molecule type" value="Genomic_DNA"/>
</dbReference>
<dbReference type="Proteomes" id="UP000760860">
    <property type="component" value="Unassembled WGS sequence"/>
</dbReference>
<dbReference type="VEuPathDB" id="FungiDB:PC110_g5134"/>
<reference evidence="2" key="2">
    <citation type="submission" date="2018-10" db="EMBL/GenBank/DDBJ databases">
        <title>Effector identification in a new, highly contiguous assembly of the strawberry crown rot pathogen Phytophthora cactorum.</title>
        <authorList>
            <person name="Armitage A.D."/>
            <person name="Nellist C.F."/>
            <person name="Bates H."/>
            <person name="Vickerstaff R.J."/>
            <person name="Harrison R.J."/>
        </authorList>
    </citation>
    <scope>NUCLEOTIDE SEQUENCE</scope>
    <source>
        <strain evidence="2">15-7</strain>
        <strain evidence="4">4032</strain>
        <strain evidence="3">4040</strain>
        <strain evidence="5">P415</strain>
        <strain evidence="6">P421</strain>
    </source>
</reference>
<dbReference type="OrthoDB" id="108444at2759"/>
<dbReference type="EMBL" id="RCMG01000212">
    <property type="protein sequence ID" value="KAG2859555.1"/>
    <property type="molecule type" value="Genomic_DNA"/>
</dbReference>
<dbReference type="Proteomes" id="UP000774804">
    <property type="component" value="Unassembled WGS sequence"/>
</dbReference>
<evidence type="ECO:0000313" key="8">
    <source>
        <dbReference type="Proteomes" id="UP000251314"/>
    </source>
</evidence>
<name>A0A329SRQ2_9STRA</name>
<dbReference type="EMBL" id="RCMI01000194">
    <property type="protein sequence ID" value="KAG2926522.1"/>
    <property type="molecule type" value="Genomic_DNA"/>
</dbReference>
<evidence type="ECO:0000313" key="7">
    <source>
        <dbReference type="EMBL" id="RAW38626.1"/>
    </source>
</evidence>
<evidence type="ECO:0000256" key="1">
    <source>
        <dbReference type="SAM" id="MobiDB-lite"/>
    </source>
</evidence>
<keyword evidence="8" id="KW-1185">Reference proteome</keyword>
<feature type="compositionally biased region" description="Basic and acidic residues" evidence="1">
    <location>
        <begin position="74"/>
        <end position="84"/>
    </location>
</feature>
<dbReference type="EMBL" id="RCML01000046">
    <property type="protein sequence ID" value="KAG2995662.1"/>
    <property type="molecule type" value="Genomic_DNA"/>
</dbReference>